<evidence type="ECO:0000313" key="1">
    <source>
        <dbReference type="EMBL" id="RCV41862.1"/>
    </source>
</evidence>
<sequence length="171" mass="19669">MRKRRRRRKKGTRGMRPCPFAAKQHASTAAKQHQPCREFLPYTLAASSSATATCRRWSTWRSTAAWTATSRASFLRYDRVANPATAGRAPLPERPPPRAGTERFLEHEHLAFDPAVSSDYEVFLVPGVPLRRLHHALRSEWPPSPFTLRVWEERRHVREATGTVAHMQFCR</sequence>
<name>A0A368SHF7_SETIT</name>
<protein>
    <submittedName>
        <fullName evidence="1">Uncharacterized protein</fullName>
    </submittedName>
</protein>
<dbReference type="PANTHER" id="PTHR34591">
    <property type="entry name" value="OS03G0653100 PROTEIN-RELATED"/>
    <property type="match status" value="1"/>
</dbReference>
<reference evidence="1" key="1">
    <citation type="journal article" date="2012" name="Nat. Biotechnol.">
        <title>Reference genome sequence of the model plant Setaria.</title>
        <authorList>
            <person name="Bennetzen J.L."/>
            <person name="Schmutz J."/>
            <person name="Wang H."/>
            <person name="Percifield R."/>
            <person name="Hawkins J."/>
            <person name="Pontaroli A.C."/>
            <person name="Estep M."/>
            <person name="Feng L."/>
            <person name="Vaughn J.N."/>
            <person name="Grimwood J."/>
            <person name="Jenkins J."/>
            <person name="Barry K."/>
            <person name="Lindquist E."/>
            <person name="Hellsten U."/>
            <person name="Deshpande S."/>
            <person name="Wang X."/>
            <person name="Wu X."/>
            <person name="Mitros T."/>
            <person name="Triplett J."/>
            <person name="Yang X."/>
            <person name="Ye C.Y."/>
            <person name="Mauro-Herrera M."/>
            <person name="Wang L."/>
            <person name="Li P."/>
            <person name="Sharma M."/>
            <person name="Sharma R."/>
            <person name="Ronald P.C."/>
            <person name="Panaud O."/>
            <person name="Kellogg E.A."/>
            <person name="Brutnell T.P."/>
            <person name="Doust A.N."/>
            <person name="Tuskan G.A."/>
            <person name="Rokhsar D."/>
            <person name="Devos K.M."/>
        </authorList>
    </citation>
    <scope>NUCLEOTIDE SEQUENCE [LARGE SCALE GENOMIC DNA]</scope>
    <source>
        <strain evidence="1">Yugu1</strain>
    </source>
</reference>
<dbReference type="OrthoDB" id="634281at2759"/>
<organism evidence="1">
    <name type="scientific">Setaria italica</name>
    <name type="common">Foxtail millet</name>
    <name type="synonym">Panicum italicum</name>
    <dbReference type="NCBI Taxonomy" id="4555"/>
    <lineage>
        <taxon>Eukaryota</taxon>
        <taxon>Viridiplantae</taxon>
        <taxon>Streptophyta</taxon>
        <taxon>Embryophyta</taxon>
        <taxon>Tracheophyta</taxon>
        <taxon>Spermatophyta</taxon>
        <taxon>Magnoliopsida</taxon>
        <taxon>Liliopsida</taxon>
        <taxon>Poales</taxon>
        <taxon>Poaceae</taxon>
        <taxon>PACMAD clade</taxon>
        <taxon>Panicoideae</taxon>
        <taxon>Panicodae</taxon>
        <taxon>Paniceae</taxon>
        <taxon>Cenchrinae</taxon>
        <taxon>Setaria</taxon>
    </lineage>
</organism>
<dbReference type="PANTHER" id="PTHR34591:SF54">
    <property type="entry name" value="F-BOX DOMAIN CONTAINING PROTEIN, EXPRESSED"/>
    <property type="match status" value="1"/>
</dbReference>
<dbReference type="AlphaFoldDB" id="A0A368SHF7"/>
<accession>A0A368SHF7</accession>
<proteinExistence type="predicted"/>
<gene>
    <name evidence="1" type="ORF">SETIT_9G168600v2</name>
</gene>
<dbReference type="EMBL" id="CM003536">
    <property type="protein sequence ID" value="RCV41862.1"/>
    <property type="molecule type" value="Genomic_DNA"/>
</dbReference>
<reference evidence="1" key="2">
    <citation type="submission" date="2015-07" db="EMBL/GenBank/DDBJ databases">
        <authorList>
            <person name="Noorani M."/>
        </authorList>
    </citation>
    <scope>NUCLEOTIDE SEQUENCE</scope>
    <source>
        <strain evidence="1">Yugu1</strain>
    </source>
</reference>